<sequence length="334" mass="37704">MIDWGIYETRLGVAGVVGRDRAVTREREAVLRKYMSSPSLKTVSVNGADMYLLINSTDKPSEKKFNALPDEVVNIGDIILWQEMHWLVTQVDFDDEVSRSGRIVQCNRQVRWQNPITYEIVERWCLVTKPYTSNIDEGTTISTSNREFKVQLPFDVETRLLDIDKRFMLEVINGKPRTYSCTSVDQQTNKYQDIDGGFIVINIKQDEAGRAEDRTDLMICDYKEPPNNPEPSPTLLKCEITGRSNIRVGMSRKYTATFYDEDGTTPVEGVVPVWSVDVPAGYESYVTWSTNGDLVEINVADAAAIGQVFAVSVVDDEGLYNKATMSVEVVDMYG</sequence>
<dbReference type="AlphaFoldDB" id="A0A644VUN4"/>
<proteinExistence type="predicted"/>
<dbReference type="EMBL" id="VSSQ01000453">
    <property type="protein sequence ID" value="MPL95078.1"/>
    <property type="molecule type" value="Genomic_DNA"/>
</dbReference>
<comment type="caution">
    <text evidence="1">The sequence shown here is derived from an EMBL/GenBank/DDBJ whole genome shotgun (WGS) entry which is preliminary data.</text>
</comment>
<reference evidence="1" key="1">
    <citation type="submission" date="2019-08" db="EMBL/GenBank/DDBJ databases">
        <authorList>
            <person name="Kucharzyk K."/>
            <person name="Murdoch R.W."/>
            <person name="Higgins S."/>
            <person name="Loffler F."/>
        </authorList>
    </citation>
    <scope>NUCLEOTIDE SEQUENCE</scope>
</reference>
<protein>
    <submittedName>
        <fullName evidence="1">Uncharacterized protein</fullName>
    </submittedName>
</protein>
<organism evidence="1">
    <name type="scientific">bioreactor metagenome</name>
    <dbReference type="NCBI Taxonomy" id="1076179"/>
    <lineage>
        <taxon>unclassified sequences</taxon>
        <taxon>metagenomes</taxon>
        <taxon>ecological metagenomes</taxon>
    </lineage>
</organism>
<evidence type="ECO:0000313" key="1">
    <source>
        <dbReference type="EMBL" id="MPL95078.1"/>
    </source>
</evidence>
<name>A0A644VUN4_9ZZZZ</name>
<gene>
    <name evidence="1" type="ORF">SDC9_41241</name>
</gene>
<accession>A0A644VUN4</accession>